<organism evidence="1 2">
    <name type="scientific">Purpureocillium lavendulum</name>
    <dbReference type="NCBI Taxonomy" id="1247861"/>
    <lineage>
        <taxon>Eukaryota</taxon>
        <taxon>Fungi</taxon>
        <taxon>Dikarya</taxon>
        <taxon>Ascomycota</taxon>
        <taxon>Pezizomycotina</taxon>
        <taxon>Sordariomycetes</taxon>
        <taxon>Hypocreomycetidae</taxon>
        <taxon>Hypocreales</taxon>
        <taxon>Ophiocordycipitaceae</taxon>
        <taxon>Purpureocillium</taxon>
    </lineage>
</organism>
<evidence type="ECO:0000313" key="1">
    <source>
        <dbReference type="EMBL" id="KAJ6447099.1"/>
    </source>
</evidence>
<accession>A0AB34G6U2</accession>
<protein>
    <submittedName>
        <fullName evidence="1">Glycoprotein X</fullName>
    </submittedName>
</protein>
<dbReference type="AlphaFoldDB" id="A0AB34G6U2"/>
<keyword evidence="2" id="KW-1185">Reference proteome</keyword>
<proteinExistence type="predicted"/>
<sequence length="70" mass="8262">MGYVFWDFDRLRQPAVWARLNEAKSMSEERTKAIYDPSLDTSAEEKLQGVWLSAQLMKDIEKEYGDQYLI</sequence>
<comment type="caution">
    <text evidence="1">The sequence shown here is derived from an EMBL/GenBank/DDBJ whole genome shotgun (WGS) entry which is preliminary data.</text>
</comment>
<gene>
    <name evidence="1" type="ORF">O9K51_01874</name>
</gene>
<name>A0AB34G6U2_9HYPO</name>
<reference evidence="1" key="1">
    <citation type="submission" date="2023-01" db="EMBL/GenBank/DDBJ databases">
        <title>The growth and conidiation of Purpureocillium lavendulum are regulated by nitrogen source and histone H3K14 acetylation.</title>
        <authorList>
            <person name="Tang P."/>
            <person name="Han J."/>
            <person name="Zhang C."/>
            <person name="Tang P."/>
            <person name="Qi F."/>
            <person name="Zhang K."/>
            <person name="Liang L."/>
        </authorList>
    </citation>
    <scope>NUCLEOTIDE SEQUENCE</scope>
    <source>
        <strain evidence="1">YMF1.00683</strain>
    </source>
</reference>
<dbReference type="EMBL" id="JAQHRD010000001">
    <property type="protein sequence ID" value="KAJ6447099.1"/>
    <property type="molecule type" value="Genomic_DNA"/>
</dbReference>
<dbReference type="Proteomes" id="UP001163105">
    <property type="component" value="Unassembled WGS sequence"/>
</dbReference>
<evidence type="ECO:0000313" key="2">
    <source>
        <dbReference type="Proteomes" id="UP001163105"/>
    </source>
</evidence>